<name>A0A8J7M6S9_9RHOB</name>
<gene>
    <name evidence="3" type="ORF">H0I76_06855</name>
</gene>
<dbReference type="SUPFAM" id="SSF54106">
    <property type="entry name" value="LysM domain"/>
    <property type="match status" value="1"/>
</dbReference>
<proteinExistence type="predicted"/>
<dbReference type="SUPFAM" id="SSF53850">
    <property type="entry name" value="Periplasmic binding protein-like II"/>
    <property type="match status" value="1"/>
</dbReference>
<dbReference type="SMART" id="SM00257">
    <property type="entry name" value="LysM"/>
    <property type="match status" value="1"/>
</dbReference>
<dbReference type="PROSITE" id="PS51782">
    <property type="entry name" value="LYSM"/>
    <property type="match status" value="1"/>
</dbReference>
<organism evidence="3 4">
    <name type="scientific">Thermohalobaculum xanthum</name>
    <dbReference type="NCBI Taxonomy" id="2753746"/>
    <lineage>
        <taxon>Bacteria</taxon>
        <taxon>Pseudomonadati</taxon>
        <taxon>Pseudomonadota</taxon>
        <taxon>Alphaproteobacteria</taxon>
        <taxon>Rhodobacterales</taxon>
        <taxon>Paracoccaceae</taxon>
        <taxon>Thermohalobaculum</taxon>
    </lineage>
</organism>
<dbReference type="Proteomes" id="UP000655420">
    <property type="component" value="Unassembled WGS sequence"/>
</dbReference>
<feature type="chain" id="PRO_5035302499" evidence="1">
    <location>
        <begin position="24"/>
        <end position="412"/>
    </location>
</feature>
<evidence type="ECO:0000313" key="4">
    <source>
        <dbReference type="Proteomes" id="UP000655420"/>
    </source>
</evidence>
<dbReference type="RefSeq" id="WP_200608613.1">
    <property type="nucleotide sequence ID" value="NZ_JAEHHL010000002.1"/>
</dbReference>
<evidence type="ECO:0000259" key="2">
    <source>
        <dbReference type="PROSITE" id="PS51782"/>
    </source>
</evidence>
<dbReference type="Gene3D" id="3.40.190.10">
    <property type="entry name" value="Periplasmic binding protein-like II"/>
    <property type="match status" value="2"/>
</dbReference>
<comment type="caution">
    <text evidence="3">The sequence shown here is derived from an EMBL/GenBank/DDBJ whole genome shotgun (WGS) entry which is preliminary data.</text>
</comment>
<dbReference type="InterPro" id="IPR036779">
    <property type="entry name" value="LysM_dom_sf"/>
</dbReference>
<sequence>MTATALNRAVGGALGLGMLAAGALVLDAGDAAAQVARLACGSQPYTIQSGDTLRTIAMRAYGRGDYNPIFDANRDVISNPSLLRVGQRIVIPCLGETPASPLARMNAPANLGGSSATDETARSSIVFQPAMVPAKPAGDTVKQVAPKVAAASGAATASDAAASDAVRLLAAADFGPITGASLPNGDLMTELLAEAMRRSGVAQAGGITFDDDRGTHLTQVLPQGDADIAYPWPRPDCARPALLDRETRWQCSDFVFSAPLYEIEIGFYFRADDETALAADPGLLFGRRLCRPEGAYDGDLAAEALIAPNVERVAPASARDCFAALAAGRVDAVSVSTEVAEAEIEAAGLGSRIVRAEMLGTPMTLHAVALETNENAVAAIQAIDAALGAMRLDGGWDEIVARHREIGRLAAR</sequence>
<protein>
    <submittedName>
        <fullName evidence="3">Transporter substrate-binding domain-containing protein</fullName>
    </submittedName>
</protein>
<feature type="signal peptide" evidence="1">
    <location>
        <begin position="1"/>
        <end position="23"/>
    </location>
</feature>
<dbReference type="InterPro" id="IPR018392">
    <property type="entry name" value="LysM"/>
</dbReference>
<evidence type="ECO:0000256" key="1">
    <source>
        <dbReference type="SAM" id="SignalP"/>
    </source>
</evidence>
<keyword evidence="1" id="KW-0732">Signal</keyword>
<feature type="domain" description="LysM" evidence="2">
    <location>
        <begin position="43"/>
        <end position="91"/>
    </location>
</feature>
<dbReference type="EMBL" id="JAEHHL010000002">
    <property type="protein sequence ID" value="MBK0398902.1"/>
    <property type="molecule type" value="Genomic_DNA"/>
</dbReference>
<dbReference type="AlphaFoldDB" id="A0A8J7M6S9"/>
<dbReference type="Pfam" id="PF01476">
    <property type="entry name" value="LysM"/>
    <property type="match status" value="1"/>
</dbReference>
<reference evidence="3" key="1">
    <citation type="submission" date="2020-12" db="EMBL/GenBank/DDBJ databases">
        <title>Bacterial taxonomy.</title>
        <authorList>
            <person name="Pan X."/>
        </authorList>
    </citation>
    <scope>NUCLEOTIDE SEQUENCE</scope>
    <source>
        <strain evidence="3">M0105</strain>
    </source>
</reference>
<dbReference type="CDD" id="cd00118">
    <property type="entry name" value="LysM"/>
    <property type="match status" value="1"/>
</dbReference>
<accession>A0A8J7M6S9</accession>
<keyword evidence="4" id="KW-1185">Reference proteome</keyword>
<dbReference type="Gene3D" id="3.10.350.10">
    <property type="entry name" value="LysM domain"/>
    <property type="match status" value="1"/>
</dbReference>
<evidence type="ECO:0000313" key="3">
    <source>
        <dbReference type="EMBL" id="MBK0398902.1"/>
    </source>
</evidence>